<comment type="caution">
    <text evidence="2">The sequence shown here is derived from an EMBL/GenBank/DDBJ whole genome shotgun (WGS) entry which is preliminary data.</text>
</comment>
<sequence length="58" mass="6106">MKISSLLSASAIATSTLLTFSTAAIAISQPKNTTTNLELSGIRMLGGCPRHLPSCGWW</sequence>
<feature type="chain" id="PRO_5045715073" evidence="1">
    <location>
        <begin position="27"/>
        <end position="58"/>
    </location>
</feature>
<organism evidence="2 3">
    <name type="scientific">Phormidium tenue FACHB-1050</name>
    <dbReference type="NCBI Taxonomy" id="2692857"/>
    <lineage>
        <taxon>Bacteria</taxon>
        <taxon>Bacillati</taxon>
        <taxon>Cyanobacteriota</taxon>
        <taxon>Cyanophyceae</taxon>
        <taxon>Oscillatoriophycideae</taxon>
        <taxon>Oscillatoriales</taxon>
        <taxon>Oscillatoriaceae</taxon>
        <taxon>Phormidium</taxon>
    </lineage>
</organism>
<evidence type="ECO:0000256" key="1">
    <source>
        <dbReference type="SAM" id="SignalP"/>
    </source>
</evidence>
<keyword evidence="3" id="KW-1185">Reference proteome</keyword>
<reference evidence="2 3" key="1">
    <citation type="journal article" date="2020" name="ISME J.">
        <title>Comparative genomics reveals insights into cyanobacterial evolution and habitat adaptation.</title>
        <authorList>
            <person name="Chen M.Y."/>
            <person name="Teng W.K."/>
            <person name="Zhao L."/>
            <person name="Hu C.X."/>
            <person name="Zhou Y.K."/>
            <person name="Han B.P."/>
            <person name="Song L.R."/>
            <person name="Shu W.S."/>
        </authorList>
    </citation>
    <scope>NUCLEOTIDE SEQUENCE [LARGE SCALE GENOMIC DNA]</scope>
    <source>
        <strain evidence="2 3">FACHB-1050</strain>
    </source>
</reference>
<evidence type="ECO:0000313" key="2">
    <source>
        <dbReference type="EMBL" id="MBD2317429.1"/>
    </source>
</evidence>
<gene>
    <name evidence="2" type="ORF">H6G05_11310</name>
</gene>
<proteinExistence type="predicted"/>
<dbReference type="RefSeq" id="WP_190578272.1">
    <property type="nucleotide sequence ID" value="NZ_CAWPQU010000007.1"/>
</dbReference>
<dbReference type="Proteomes" id="UP000618445">
    <property type="component" value="Unassembled WGS sequence"/>
</dbReference>
<name>A0ABR8CD42_9CYAN</name>
<keyword evidence="1" id="KW-0732">Signal</keyword>
<dbReference type="EMBL" id="JACJQY010000015">
    <property type="protein sequence ID" value="MBD2317429.1"/>
    <property type="molecule type" value="Genomic_DNA"/>
</dbReference>
<accession>A0ABR8CD42</accession>
<feature type="signal peptide" evidence="1">
    <location>
        <begin position="1"/>
        <end position="26"/>
    </location>
</feature>
<protein>
    <submittedName>
        <fullName evidence="2">Uncharacterized protein</fullName>
    </submittedName>
</protein>
<evidence type="ECO:0000313" key="3">
    <source>
        <dbReference type="Proteomes" id="UP000618445"/>
    </source>
</evidence>